<dbReference type="InterPro" id="IPR036165">
    <property type="entry name" value="YefM-like_sf"/>
</dbReference>
<accession>A0A926ZEZ0</accession>
<dbReference type="Pfam" id="PF02604">
    <property type="entry name" value="PhdYeFM_antitox"/>
    <property type="match status" value="1"/>
</dbReference>
<organism evidence="3 4">
    <name type="scientific">Aerosakkonema funiforme FACHB-1375</name>
    <dbReference type="NCBI Taxonomy" id="2949571"/>
    <lineage>
        <taxon>Bacteria</taxon>
        <taxon>Bacillati</taxon>
        <taxon>Cyanobacteriota</taxon>
        <taxon>Cyanophyceae</taxon>
        <taxon>Oscillatoriophycideae</taxon>
        <taxon>Aerosakkonematales</taxon>
        <taxon>Aerosakkonemataceae</taxon>
        <taxon>Aerosakkonema</taxon>
    </lineage>
</organism>
<protein>
    <recommendedName>
        <fullName evidence="2">Antitoxin</fullName>
    </recommendedName>
</protein>
<name>A0A926ZEZ0_9CYAN</name>
<evidence type="ECO:0000256" key="1">
    <source>
        <dbReference type="ARBA" id="ARBA00009981"/>
    </source>
</evidence>
<evidence type="ECO:0000313" key="4">
    <source>
        <dbReference type="Proteomes" id="UP000641646"/>
    </source>
</evidence>
<dbReference type="InterPro" id="IPR006442">
    <property type="entry name" value="Antitoxin_Phd/YefM"/>
</dbReference>
<evidence type="ECO:0000313" key="3">
    <source>
        <dbReference type="EMBL" id="MBD2179527.1"/>
    </source>
</evidence>
<gene>
    <name evidence="3" type="ORF">H6G03_00070</name>
</gene>
<proteinExistence type="inferred from homology"/>
<reference evidence="3" key="2">
    <citation type="submission" date="2020-08" db="EMBL/GenBank/DDBJ databases">
        <authorList>
            <person name="Chen M."/>
            <person name="Teng W."/>
            <person name="Zhao L."/>
            <person name="Hu C."/>
            <person name="Zhou Y."/>
            <person name="Han B."/>
            <person name="Song L."/>
            <person name="Shu W."/>
        </authorList>
    </citation>
    <scope>NUCLEOTIDE SEQUENCE</scope>
    <source>
        <strain evidence="3">FACHB-1375</strain>
    </source>
</reference>
<sequence>MMHPKKAVRGKNRDVSVVQMTAEQFREAIDDCFDAVSRGQPHIVHRNEQPDVAVISMQDYAQLQEYKRLLSQAARELLQESY</sequence>
<comment type="similarity">
    <text evidence="1 2">Belongs to the phD/YefM antitoxin family.</text>
</comment>
<keyword evidence="4" id="KW-1185">Reference proteome</keyword>
<comment type="function">
    <text evidence="2">Antitoxin component of a type II toxin-antitoxin (TA) system.</text>
</comment>
<dbReference type="RefSeq" id="WP_190460799.1">
    <property type="nucleotide sequence ID" value="NZ_JACJPW010000001.1"/>
</dbReference>
<dbReference type="EMBL" id="JACJPW010000001">
    <property type="protein sequence ID" value="MBD2179527.1"/>
    <property type="molecule type" value="Genomic_DNA"/>
</dbReference>
<dbReference type="Gene3D" id="3.40.1620.10">
    <property type="entry name" value="YefM-like domain"/>
    <property type="match status" value="1"/>
</dbReference>
<dbReference type="AlphaFoldDB" id="A0A926ZEZ0"/>
<reference evidence="3" key="1">
    <citation type="journal article" date="2015" name="ISME J.">
        <title>Draft Genome Sequence of Streptomyces incarnatus NRRL8089, which Produces the Nucleoside Antibiotic Sinefungin.</title>
        <authorList>
            <person name="Oshima K."/>
            <person name="Hattori M."/>
            <person name="Shimizu H."/>
            <person name="Fukuda K."/>
            <person name="Nemoto M."/>
            <person name="Inagaki K."/>
            <person name="Tamura T."/>
        </authorList>
    </citation>
    <scope>NUCLEOTIDE SEQUENCE</scope>
    <source>
        <strain evidence="3">FACHB-1375</strain>
    </source>
</reference>
<comment type="caution">
    <text evidence="3">The sequence shown here is derived from an EMBL/GenBank/DDBJ whole genome shotgun (WGS) entry which is preliminary data.</text>
</comment>
<dbReference type="Proteomes" id="UP000641646">
    <property type="component" value="Unassembled WGS sequence"/>
</dbReference>
<dbReference type="SUPFAM" id="SSF143120">
    <property type="entry name" value="YefM-like"/>
    <property type="match status" value="1"/>
</dbReference>
<evidence type="ECO:0000256" key="2">
    <source>
        <dbReference type="RuleBase" id="RU362080"/>
    </source>
</evidence>